<evidence type="ECO:0000313" key="2">
    <source>
        <dbReference type="EMBL" id="KAF5175728.1"/>
    </source>
</evidence>
<dbReference type="PANTHER" id="PTHR12729">
    <property type="entry name" value="TRNA(HIS) GUANYLYLTRANSFERASE-RELATED"/>
    <property type="match status" value="1"/>
</dbReference>
<accession>A0A7J6UTG2</accession>
<dbReference type="InterPro" id="IPR025845">
    <property type="entry name" value="Thg1_C_dom"/>
</dbReference>
<proteinExistence type="predicted"/>
<evidence type="ECO:0000259" key="1">
    <source>
        <dbReference type="Pfam" id="PF14413"/>
    </source>
</evidence>
<dbReference type="GO" id="GO:0006400">
    <property type="term" value="P:tRNA modification"/>
    <property type="evidence" value="ECO:0007669"/>
    <property type="project" value="InterPro"/>
</dbReference>
<keyword evidence="3" id="KW-1185">Reference proteome</keyword>
<organism evidence="2 3">
    <name type="scientific">Thalictrum thalictroides</name>
    <name type="common">Rue-anemone</name>
    <name type="synonym">Anemone thalictroides</name>
    <dbReference type="NCBI Taxonomy" id="46969"/>
    <lineage>
        <taxon>Eukaryota</taxon>
        <taxon>Viridiplantae</taxon>
        <taxon>Streptophyta</taxon>
        <taxon>Embryophyta</taxon>
        <taxon>Tracheophyta</taxon>
        <taxon>Spermatophyta</taxon>
        <taxon>Magnoliopsida</taxon>
        <taxon>Ranunculales</taxon>
        <taxon>Ranunculaceae</taxon>
        <taxon>Thalictroideae</taxon>
        <taxon>Thalictrum</taxon>
    </lineage>
</organism>
<feature type="domain" description="Thg1 C-terminal" evidence="1">
    <location>
        <begin position="31"/>
        <end position="137"/>
    </location>
</feature>
<dbReference type="Pfam" id="PF14413">
    <property type="entry name" value="Thg1C"/>
    <property type="match status" value="1"/>
</dbReference>
<dbReference type="PANTHER" id="PTHR12729:SF6">
    <property type="entry name" value="TRNA(HIS) GUANYLYLTRANSFERASE-RELATED"/>
    <property type="match status" value="1"/>
</dbReference>
<name>A0A7J6UTG2_THATH</name>
<dbReference type="InterPro" id="IPR038469">
    <property type="entry name" value="tRNAHis_GuaTrfase_Thg1_sf"/>
</dbReference>
<keyword evidence="2" id="KW-0808">Transferase</keyword>
<comment type="caution">
    <text evidence="2">The sequence shown here is derived from an EMBL/GenBank/DDBJ whole genome shotgun (WGS) entry which is preliminary data.</text>
</comment>
<dbReference type="Gene3D" id="3.30.70.3000">
    <property type="match status" value="1"/>
</dbReference>
<reference evidence="2 3" key="1">
    <citation type="submission" date="2020-06" db="EMBL/GenBank/DDBJ databases">
        <title>Transcriptomic and genomic resources for Thalictrum thalictroides and T. hernandezii: Facilitating candidate gene discovery in an emerging model plant lineage.</title>
        <authorList>
            <person name="Arias T."/>
            <person name="Riano-Pachon D.M."/>
            <person name="Di Stilio V.S."/>
        </authorList>
    </citation>
    <scope>NUCLEOTIDE SEQUENCE [LARGE SCALE GENOMIC DNA]</scope>
    <source>
        <strain evidence="3">cv. WT478/WT964</strain>
        <tissue evidence="2">Leaves</tissue>
    </source>
</reference>
<evidence type="ECO:0000313" key="3">
    <source>
        <dbReference type="Proteomes" id="UP000554482"/>
    </source>
</evidence>
<dbReference type="GO" id="GO:0000287">
    <property type="term" value="F:magnesium ion binding"/>
    <property type="evidence" value="ECO:0007669"/>
    <property type="project" value="InterPro"/>
</dbReference>
<sequence>MKKWKEFFPQKDMRLTPSFDGRVVCYPSNVNLRDYLAWRQVDCHINNQYNTCFWMLVLKKDKTKKEAQDILKGTQTQDKNELLFQQFDINYSNLPAIFRKGSCVFRDKVEEIVKLTVNCDPVKRSKKKVVVAHCDVIGDNFWKEHPWILDE</sequence>
<keyword evidence="2" id="KW-0548">Nucleotidyltransferase</keyword>
<dbReference type="AlphaFoldDB" id="A0A7J6UTG2"/>
<gene>
    <name evidence="2" type="ORF">FRX31_034683</name>
</gene>
<protein>
    <submittedName>
        <fullName evidence="2">tRNA(His) guanylyltransferase</fullName>
    </submittedName>
</protein>
<dbReference type="Proteomes" id="UP000554482">
    <property type="component" value="Unassembled WGS sequence"/>
</dbReference>
<dbReference type="EMBL" id="JABWDY010043663">
    <property type="protein sequence ID" value="KAF5175728.1"/>
    <property type="molecule type" value="Genomic_DNA"/>
</dbReference>
<dbReference type="GO" id="GO:0008193">
    <property type="term" value="F:tRNA guanylyltransferase activity"/>
    <property type="evidence" value="ECO:0007669"/>
    <property type="project" value="InterPro"/>
</dbReference>
<dbReference type="OrthoDB" id="62560at2759"/>
<dbReference type="InterPro" id="IPR007537">
    <property type="entry name" value="tRNAHis_GuaTrfase_Thg1"/>
</dbReference>